<dbReference type="VEuPathDB" id="CryptoDB:Cvel_5338"/>
<gene>
    <name evidence="3" type="ORF">Cvel_5338</name>
</gene>
<protein>
    <submittedName>
        <fullName evidence="3">Uncharacterized protein</fullName>
    </submittedName>
</protein>
<feature type="compositionally biased region" description="Polar residues" evidence="1">
    <location>
        <begin position="100"/>
        <end position="109"/>
    </location>
</feature>
<evidence type="ECO:0000256" key="2">
    <source>
        <dbReference type="SAM" id="SignalP"/>
    </source>
</evidence>
<reference evidence="3" key="1">
    <citation type="submission" date="2014-11" db="EMBL/GenBank/DDBJ databases">
        <authorList>
            <person name="Otto D Thomas"/>
            <person name="Naeem Raeece"/>
        </authorList>
    </citation>
    <scope>NUCLEOTIDE SEQUENCE</scope>
</reference>
<proteinExistence type="predicted"/>
<name>A0A0G4GWX9_9ALVE</name>
<dbReference type="AlphaFoldDB" id="A0A0G4GWX9"/>
<dbReference type="EMBL" id="CDMZ01001635">
    <property type="protein sequence ID" value="CEM35474.1"/>
    <property type="molecule type" value="Genomic_DNA"/>
</dbReference>
<evidence type="ECO:0000313" key="3">
    <source>
        <dbReference type="EMBL" id="CEM35474.1"/>
    </source>
</evidence>
<accession>A0A0G4GWX9</accession>
<keyword evidence="2" id="KW-0732">Signal</keyword>
<organism evidence="3">
    <name type="scientific">Chromera velia CCMP2878</name>
    <dbReference type="NCBI Taxonomy" id="1169474"/>
    <lineage>
        <taxon>Eukaryota</taxon>
        <taxon>Sar</taxon>
        <taxon>Alveolata</taxon>
        <taxon>Colpodellida</taxon>
        <taxon>Chromeraceae</taxon>
        <taxon>Chromera</taxon>
    </lineage>
</organism>
<feature type="region of interest" description="Disordered" evidence="1">
    <location>
        <begin position="95"/>
        <end position="118"/>
    </location>
</feature>
<evidence type="ECO:0000256" key="1">
    <source>
        <dbReference type="SAM" id="MobiDB-lite"/>
    </source>
</evidence>
<feature type="chain" id="PRO_5005191301" evidence="2">
    <location>
        <begin position="24"/>
        <end position="118"/>
    </location>
</feature>
<sequence length="118" mass="12482">MPGPPRLPPYLLLVLFLPNYMDTPLNTAAQSAPLEFVLLVSPPVPLCMDSAAASLAASLRLLPPVEQRGHLLSSPSEASDSVGPGPIAIISVTDQEGIENLTSSSSARPQQKRRDDRG</sequence>
<feature type="signal peptide" evidence="2">
    <location>
        <begin position="1"/>
        <end position="23"/>
    </location>
</feature>